<name>A0A0E9W962_ANGAN</name>
<protein>
    <submittedName>
        <fullName evidence="1">Uncharacterized protein</fullName>
    </submittedName>
</protein>
<proteinExistence type="predicted"/>
<dbReference type="AlphaFoldDB" id="A0A0E9W962"/>
<dbReference type="EMBL" id="GBXM01021756">
    <property type="protein sequence ID" value="JAH86821.1"/>
    <property type="molecule type" value="Transcribed_RNA"/>
</dbReference>
<reference evidence="1" key="2">
    <citation type="journal article" date="2015" name="Fish Shellfish Immunol.">
        <title>Early steps in the European eel (Anguilla anguilla)-Vibrio vulnificus interaction in the gills: Role of the RtxA13 toxin.</title>
        <authorList>
            <person name="Callol A."/>
            <person name="Pajuelo D."/>
            <person name="Ebbesson L."/>
            <person name="Teles M."/>
            <person name="MacKenzie S."/>
            <person name="Amaro C."/>
        </authorList>
    </citation>
    <scope>NUCLEOTIDE SEQUENCE</scope>
</reference>
<accession>A0A0E9W962</accession>
<sequence length="55" mass="6669">MRTIFVVHDILCMEGFPKYVTHFLFNICNFMHPVCCKTFHNSCHFVQYICRKLRV</sequence>
<evidence type="ECO:0000313" key="1">
    <source>
        <dbReference type="EMBL" id="JAH86821.1"/>
    </source>
</evidence>
<reference evidence="1" key="1">
    <citation type="submission" date="2014-11" db="EMBL/GenBank/DDBJ databases">
        <authorList>
            <person name="Amaro Gonzalez C."/>
        </authorList>
    </citation>
    <scope>NUCLEOTIDE SEQUENCE</scope>
</reference>
<organism evidence="1">
    <name type="scientific">Anguilla anguilla</name>
    <name type="common">European freshwater eel</name>
    <name type="synonym">Muraena anguilla</name>
    <dbReference type="NCBI Taxonomy" id="7936"/>
    <lineage>
        <taxon>Eukaryota</taxon>
        <taxon>Metazoa</taxon>
        <taxon>Chordata</taxon>
        <taxon>Craniata</taxon>
        <taxon>Vertebrata</taxon>
        <taxon>Euteleostomi</taxon>
        <taxon>Actinopterygii</taxon>
        <taxon>Neopterygii</taxon>
        <taxon>Teleostei</taxon>
        <taxon>Anguilliformes</taxon>
        <taxon>Anguillidae</taxon>
        <taxon>Anguilla</taxon>
    </lineage>
</organism>